<feature type="chain" id="PRO_5020620046" evidence="1">
    <location>
        <begin position="27"/>
        <end position="160"/>
    </location>
</feature>
<name>A0A4R6SN79_LABRH</name>
<evidence type="ECO:0000313" key="3">
    <source>
        <dbReference type="Proteomes" id="UP000295444"/>
    </source>
</evidence>
<dbReference type="EMBL" id="SNXZ01000001">
    <property type="protein sequence ID" value="TDQ04832.1"/>
    <property type="molecule type" value="Genomic_DNA"/>
</dbReference>
<dbReference type="RefSeq" id="WP_133847683.1">
    <property type="nucleotide sequence ID" value="NZ_SNXZ01000001.1"/>
</dbReference>
<evidence type="ECO:0000256" key="1">
    <source>
        <dbReference type="SAM" id="SignalP"/>
    </source>
</evidence>
<organism evidence="2 3">
    <name type="scientific">Labedaea rhizosphaerae</name>
    <dbReference type="NCBI Taxonomy" id="598644"/>
    <lineage>
        <taxon>Bacteria</taxon>
        <taxon>Bacillati</taxon>
        <taxon>Actinomycetota</taxon>
        <taxon>Actinomycetes</taxon>
        <taxon>Pseudonocardiales</taxon>
        <taxon>Pseudonocardiaceae</taxon>
        <taxon>Labedaea</taxon>
    </lineage>
</organism>
<comment type="caution">
    <text evidence="2">The sequence shown here is derived from an EMBL/GenBank/DDBJ whole genome shotgun (WGS) entry which is preliminary data.</text>
</comment>
<feature type="signal peptide" evidence="1">
    <location>
        <begin position="1"/>
        <end position="26"/>
    </location>
</feature>
<keyword evidence="3" id="KW-1185">Reference proteome</keyword>
<proteinExistence type="predicted"/>
<dbReference type="Proteomes" id="UP000295444">
    <property type="component" value="Unassembled WGS sequence"/>
</dbReference>
<reference evidence="2 3" key="1">
    <citation type="submission" date="2019-03" db="EMBL/GenBank/DDBJ databases">
        <title>Genomic Encyclopedia of Type Strains, Phase IV (KMG-IV): sequencing the most valuable type-strain genomes for metagenomic binning, comparative biology and taxonomic classification.</title>
        <authorList>
            <person name="Goeker M."/>
        </authorList>
    </citation>
    <scope>NUCLEOTIDE SEQUENCE [LARGE SCALE GENOMIC DNA]</scope>
    <source>
        <strain evidence="2 3">DSM 45361</strain>
    </source>
</reference>
<dbReference type="AlphaFoldDB" id="A0A4R6SN79"/>
<gene>
    <name evidence="2" type="ORF">EV186_101790</name>
</gene>
<evidence type="ECO:0000313" key="2">
    <source>
        <dbReference type="EMBL" id="TDQ04832.1"/>
    </source>
</evidence>
<sequence>MRKGFMRLVAVVVTGSVLSLSGAAMAAASPTGTEGHGTGASATQSAAATLQALHDQLKSSIDAKDLPGVIKAVDDLRPQLAAVHNLPVERSTMNMADVADQKAAQAQRDLPSLPDPLTLLGGLLQGLLSAVQALLAALLGALPVPIPVPVPPLPVPVPAP</sequence>
<accession>A0A4R6SN79</accession>
<keyword evidence="1" id="KW-0732">Signal</keyword>
<protein>
    <submittedName>
        <fullName evidence="2">Uncharacterized protein</fullName>
    </submittedName>
</protein>